<keyword evidence="3" id="KW-1185">Reference proteome</keyword>
<dbReference type="AlphaFoldDB" id="A0A7W6H2F6"/>
<protein>
    <recommendedName>
        <fullName evidence="4">DUF5330 domain-containing protein</fullName>
    </recommendedName>
</protein>
<name>A0A7W6H2F6_9HYPH</name>
<organism evidence="2 3">
    <name type="scientific">Aureimonas pseudogalii</name>
    <dbReference type="NCBI Taxonomy" id="1744844"/>
    <lineage>
        <taxon>Bacteria</taxon>
        <taxon>Pseudomonadati</taxon>
        <taxon>Pseudomonadota</taxon>
        <taxon>Alphaproteobacteria</taxon>
        <taxon>Hyphomicrobiales</taxon>
        <taxon>Aurantimonadaceae</taxon>
        <taxon>Aureimonas</taxon>
    </lineage>
</organism>
<dbReference type="RefSeq" id="WP_183197343.1">
    <property type="nucleotide sequence ID" value="NZ_JACIEK010000001.1"/>
</dbReference>
<proteinExistence type="predicted"/>
<dbReference type="Pfam" id="PF17264">
    <property type="entry name" value="DUF5330"/>
    <property type="match status" value="1"/>
</dbReference>
<sequence length="162" mass="16791">MRQTATGNPTMRFLFKIALLLFAVSFFLPRSPVEADGGRSAPSTMALVFGAQQAINDLGSFCERAPAACAAGGETLRYAGERVGAGFAYLAALANEQMAAGFSTPPSASEAAPVRVAAPSSHTPAPVAPPRPTPINTQAPVPRPYSPPRTVAESETPVVLRP</sequence>
<dbReference type="Proteomes" id="UP000542776">
    <property type="component" value="Unassembled WGS sequence"/>
</dbReference>
<evidence type="ECO:0000313" key="2">
    <source>
        <dbReference type="EMBL" id="MBB3996590.1"/>
    </source>
</evidence>
<feature type="region of interest" description="Disordered" evidence="1">
    <location>
        <begin position="101"/>
        <end position="162"/>
    </location>
</feature>
<reference evidence="2 3" key="1">
    <citation type="submission" date="2020-08" db="EMBL/GenBank/DDBJ databases">
        <title>Genomic Encyclopedia of Type Strains, Phase IV (KMG-IV): sequencing the most valuable type-strain genomes for metagenomic binning, comparative biology and taxonomic classification.</title>
        <authorList>
            <person name="Goeker M."/>
        </authorList>
    </citation>
    <scope>NUCLEOTIDE SEQUENCE [LARGE SCALE GENOMIC DNA]</scope>
    <source>
        <strain evidence="2 3">DSM 102238</strain>
    </source>
</reference>
<evidence type="ECO:0000256" key="1">
    <source>
        <dbReference type="SAM" id="MobiDB-lite"/>
    </source>
</evidence>
<gene>
    <name evidence="2" type="ORF">GGR04_000411</name>
</gene>
<evidence type="ECO:0008006" key="4">
    <source>
        <dbReference type="Google" id="ProtNLM"/>
    </source>
</evidence>
<evidence type="ECO:0000313" key="3">
    <source>
        <dbReference type="Proteomes" id="UP000542776"/>
    </source>
</evidence>
<dbReference type="InterPro" id="IPR035220">
    <property type="entry name" value="DUF5330"/>
</dbReference>
<accession>A0A7W6H2F6</accession>
<comment type="caution">
    <text evidence="2">The sequence shown here is derived from an EMBL/GenBank/DDBJ whole genome shotgun (WGS) entry which is preliminary data.</text>
</comment>
<dbReference type="EMBL" id="JACIEK010000001">
    <property type="protein sequence ID" value="MBB3996590.1"/>
    <property type="molecule type" value="Genomic_DNA"/>
</dbReference>